<evidence type="ECO:0000256" key="1">
    <source>
        <dbReference type="ARBA" id="ARBA00022468"/>
    </source>
</evidence>
<accession>A0A6A6F5L8</accession>
<protein>
    <recommendedName>
        <fullName evidence="2">Rab-GAP TBC domain-containing protein</fullName>
    </recommendedName>
</protein>
<dbReference type="FunFam" id="1.10.8.1310:FF:000001">
    <property type="entry name" value="TBC1 domain family, member 20"/>
    <property type="match status" value="1"/>
</dbReference>
<keyword evidence="4" id="KW-1185">Reference proteome</keyword>
<keyword evidence="1" id="KW-0343">GTPase activation</keyword>
<sequence>MPSPPPSGCSSPHNDQEKIARILAASRERDLDALSALASSTGGFIADEVRRTAWPVLLGCYNDGNSTAPDWHHLPRHREEGQVQLDVDRSFIYYPDNESETQKEQRRHELSEVITAVLRRHPVLCYFQGYHDIVQVLLLVLGADAAEPAAARLSLLRIRDFMLPTMSASQSHLQLLPAILYVADRELYQHLSSAYHPAPFFALAATLTLYAHDIEGYGDIVRLFDYLLASGAVVPVYLFAAIVITRKKELLEIDHDEPEMLHSILSKLPKPLHLEALITKTRNLFETYPPERLPHRAWRRVSAYSVLKTTRDPQALAAQSLSEGEQLYEKHAAEIRRHDMLIQVQQRTYALARKYRRPAKWTGAAIAVAVLALYMRRADGAVRLVEMLSQWGDTTWRFVGSLKA</sequence>
<evidence type="ECO:0000313" key="3">
    <source>
        <dbReference type="EMBL" id="KAF2207617.1"/>
    </source>
</evidence>
<dbReference type="Pfam" id="PF00566">
    <property type="entry name" value="RabGAP-TBC"/>
    <property type="match status" value="1"/>
</dbReference>
<dbReference type="FunFam" id="1.10.472.80:FF:000060">
    <property type="entry name" value="TBC domain protein, putative"/>
    <property type="match status" value="1"/>
</dbReference>
<dbReference type="GO" id="GO:0005789">
    <property type="term" value="C:endoplasmic reticulum membrane"/>
    <property type="evidence" value="ECO:0007669"/>
    <property type="project" value="TreeGrafter"/>
</dbReference>
<dbReference type="EMBL" id="ML992702">
    <property type="protein sequence ID" value="KAF2207617.1"/>
    <property type="molecule type" value="Genomic_DNA"/>
</dbReference>
<dbReference type="GO" id="GO:0005096">
    <property type="term" value="F:GTPase activator activity"/>
    <property type="evidence" value="ECO:0007669"/>
    <property type="project" value="UniProtKB-KW"/>
</dbReference>
<dbReference type="SMART" id="SM00164">
    <property type="entry name" value="TBC"/>
    <property type="match status" value="1"/>
</dbReference>
<dbReference type="PANTHER" id="PTHR20913:SF7">
    <property type="entry name" value="RE60063P"/>
    <property type="match status" value="1"/>
</dbReference>
<reference evidence="3" key="1">
    <citation type="journal article" date="2020" name="Stud. Mycol.">
        <title>101 Dothideomycetes genomes: a test case for predicting lifestyles and emergence of pathogens.</title>
        <authorList>
            <person name="Haridas S."/>
            <person name="Albert R."/>
            <person name="Binder M."/>
            <person name="Bloem J."/>
            <person name="Labutti K."/>
            <person name="Salamov A."/>
            <person name="Andreopoulos B."/>
            <person name="Baker S."/>
            <person name="Barry K."/>
            <person name="Bills G."/>
            <person name="Bluhm B."/>
            <person name="Cannon C."/>
            <person name="Castanera R."/>
            <person name="Culley D."/>
            <person name="Daum C."/>
            <person name="Ezra D."/>
            <person name="Gonzalez J."/>
            <person name="Henrissat B."/>
            <person name="Kuo A."/>
            <person name="Liang C."/>
            <person name="Lipzen A."/>
            <person name="Lutzoni F."/>
            <person name="Magnuson J."/>
            <person name="Mondo S."/>
            <person name="Nolan M."/>
            <person name="Ohm R."/>
            <person name="Pangilinan J."/>
            <person name="Park H.-J."/>
            <person name="Ramirez L."/>
            <person name="Alfaro M."/>
            <person name="Sun H."/>
            <person name="Tritt A."/>
            <person name="Yoshinaga Y."/>
            <person name="Zwiers L.-H."/>
            <person name="Turgeon B."/>
            <person name="Goodwin S."/>
            <person name="Spatafora J."/>
            <person name="Crous P."/>
            <person name="Grigoriev I."/>
        </authorList>
    </citation>
    <scope>NUCLEOTIDE SEQUENCE</scope>
    <source>
        <strain evidence="3">SCOH1-5</strain>
    </source>
</reference>
<proteinExistence type="predicted"/>
<evidence type="ECO:0000313" key="4">
    <source>
        <dbReference type="Proteomes" id="UP000799539"/>
    </source>
</evidence>
<feature type="domain" description="Rab-GAP TBC" evidence="2">
    <location>
        <begin position="44"/>
        <end position="231"/>
    </location>
</feature>
<organism evidence="3 4">
    <name type="scientific">Cercospora zeae-maydis SCOH1-5</name>
    <dbReference type="NCBI Taxonomy" id="717836"/>
    <lineage>
        <taxon>Eukaryota</taxon>
        <taxon>Fungi</taxon>
        <taxon>Dikarya</taxon>
        <taxon>Ascomycota</taxon>
        <taxon>Pezizomycotina</taxon>
        <taxon>Dothideomycetes</taxon>
        <taxon>Dothideomycetidae</taxon>
        <taxon>Mycosphaerellales</taxon>
        <taxon>Mycosphaerellaceae</taxon>
        <taxon>Cercospora</taxon>
    </lineage>
</organism>
<dbReference type="InterPro" id="IPR045913">
    <property type="entry name" value="TBC20/Gyp8-like"/>
</dbReference>
<dbReference type="InterPro" id="IPR035969">
    <property type="entry name" value="Rab-GAP_TBC_sf"/>
</dbReference>
<dbReference type="PROSITE" id="PS50086">
    <property type="entry name" value="TBC_RABGAP"/>
    <property type="match status" value="1"/>
</dbReference>
<dbReference type="OrthoDB" id="206700at2759"/>
<dbReference type="InterPro" id="IPR000195">
    <property type="entry name" value="Rab-GAP-TBC_dom"/>
</dbReference>
<dbReference type="GO" id="GO:0006888">
    <property type="term" value="P:endoplasmic reticulum to Golgi vesicle-mediated transport"/>
    <property type="evidence" value="ECO:0007669"/>
    <property type="project" value="TreeGrafter"/>
</dbReference>
<dbReference type="SUPFAM" id="SSF47923">
    <property type="entry name" value="Ypt/Rab-GAP domain of gyp1p"/>
    <property type="match status" value="2"/>
</dbReference>
<evidence type="ECO:0000259" key="2">
    <source>
        <dbReference type="PROSITE" id="PS50086"/>
    </source>
</evidence>
<name>A0A6A6F5L8_9PEZI</name>
<gene>
    <name evidence="3" type="ORF">CERZMDRAFT_50779</name>
</gene>
<dbReference type="Proteomes" id="UP000799539">
    <property type="component" value="Unassembled WGS sequence"/>
</dbReference>
<dbReference type="Gene3D" id="1.10.472.80">
    <property type="entry name" value="Ypt/Rab-GAP domain of gyp1p, domain 3"/>
    <property type="match status" value="1"/>
</dbReference>
<dbReference type="Gene3D" id="1.10.8.1310">
    <property type="match status" value="1"/>
</dbReference>
<dbReference type="PANTHER" id="PTHR20913">
    <property type="entry name" value="TBC1 DOMAIN FAMILY MEMBER 20/GTPASE"/>
    <property type="match status" value="1"/>
</dbReference>
<dbReference type="AlphaFoldDB" id="A0A6A6F5L8"/>